<evidence type="ECO:0000313" key="1">
    <source>
        <dbReference type="EMBL" id="MPC71403.1"/>
    </source>
</evidence>
<sequence>MKIASWQSWATASHRPGAHLSHTHVTMDAWMEDLVYLDRGT</sequence>
<name>A0A5B7HMR2_PORTR</name>
<organism evidence="1 2">
    <name type="scientific">Portunus trituberculatus</name>
    <name type="common">Swimming crab</name>
    <name type="synonym">Neptunus trituberculatus</name>
    <dbReference type="NCBI Taxonomy" id="210409"/>
    <lineage>
        <taxon>Eukaryota</taxon>
        <taxon>Metazoa</taxon>
        <taxon>Ecdysozoa</taxon>
        <taxon>Arthropoda</taxon>
        <taxon>Crustacea</taxon>
        <taxon>Multicrustacea</taxon>
        <taxon>Malacostraca</taxon>
        <taxon>Eumalacostraca</taxon>
        <taxon>Eucarida</taxon>
        <taxon>Decapoda</taxon>
        <taxon>Pleocyemata</taxon>
        <taxon>Brachyura</taxon>
        <taxon>Eubrachyura</taxon>
        <taxon>Portunoidea</taxon>
        <taxon>Portunidae</taxon>
        <taxon>Portuninae</taxon>
        <taxon>Portunus</taxon>
    </lineage>
</organism>
<dbReference type="Proteomes" id="UP000324222">
    <property type="component" value="Unassembled WGS sequence"/>
</dbReference>
<proteinExistence type="predicted"/>
<gene>
    <name evidence="1" type="ORF">E2C01_065681</name>
</gene>
<dbReference type="AlphaFoldDB" id="A0A5B7HMR2"/>
<protein>
    <submittedName>
        <fullName evidence="1">Uncharacterized protein</fullName>
    </submittedName>
</protein>
<reference evidence="1 2" key="1">
    <citation type="submission" date="2019-05" db="EMBL/GenBank/DDBJ databases">
        <title>Another draft genome of Portunus trituberculatus and its Hox gene families provides insights of decapod evolution.</title>
        <authorList>
            <person name="Jeong J.-H."/>
            <person name="Song I."/>
            <person name="Kim S."/>
            <person name="Choi T."/>
            <person name="Kim D."/>
            <person name="Ryu S."/>
            <person name="Kim W."/>
        </authorList>
    </citation>
    <scope>NUCLEOTIDE SEQUENCE [LARGE SCALE GENOMIC DNA]</scope>
    <source>
        <tissue evidence="1">Muscle</tissue>
    </source>
</reference>
<accession>A0A5B7HMR2</accession>
<keyword evidence="2" id="KW-1185">Reference proteome</keyword>
<dbReference type="EMBL" id="VSRR010032821">
    <property type="protein sequence ID" value="MPC71403.1"/>
    <property type="molecule type" value="Genomic_DNA"/>
</dbReference>
<comment type="caution">
    <text evidence="1">The sequence shown here is derived from an EMBL/GenBank/DDBJ whole genome shotgun (WGS) entry which is preliminary data.</text>
</comment>
<evidence type="ECO:0000313" key="2">
    <source>
        <dbReference type="Proteomes" id="UP000324222"/>
    </source>
</evidence>